<feature type="chain" id="PRO_5014332155" evidence="1">
    <location>
        <begin position="20"/>
        <end position="244"/>
    </location>
</feature>
<evidence type="ECO:0000256" key="1">
    <source>
        <dbReference type="SAM" id="SignalP"/>
    </source>
</evidence>
<feature type="domain" description="SGNH hydrolase-type esterase" evidence="2">
    <location>
        <begin position="29"/>
        <end position="210"/>
    </location>
</feature>
<dbReference type="Proteomes" id="UP000235786">
    <property type="component" value="Unassembled WGS sequence"/>
</dbReference>
<dbReference type="OrthoDB" id="2119228at2759"/>
<dbReference type="InterPro" id="IPR013830">
    <property type="entry name" value="SGNH_hydro"/>
</dbReference>
<keyword evidence="1" id="KW-0732">Signal</keyword>
<evidence type="ECO:0000259" key="2">
    <source>
        <dbReference type="Pfam" id="PF13472"/>
    </source>
</evidence>
<dbReference type="Gene3D" id="3.40.50.1110">
    <property type="entry name" value="SGNH hydrolase"/>
    <property type="match status" value="1"/>
</dbReference>
<evidence type="ECO:0000313" key="4">
    <source>
        <dbReference type="Proteomes" id="UP000235786"/>
    </source>
</evidence>
<dbReference type="SUPFAM" id="SSF52266">
    <property type="entry name" value="SGNH hydrolase"/>
    <property type="match status" value="1"/>
</dbReference>
<protein>
    <submittedName>
        <fullName evidence="3">Carbohydrate esterase family 3 protein</fullName>
    </submittedName>
</protein>
<dbReference type="Pfam" id="PF13472">
    <property type="entry name" value="Lipase_GDSL_2"/>
    <property type="match status" value="1"/>
</dbReference>
<proteinExistence type="predicted"/>
<accession>A0A2J6RJB9</accession>
<sequence>MLGLKSLPLLAFLLVTVCAQKKNIRYMPFGDSITEIVCWRGLVWTNLQTDGYTNVSFVGSGTNQNPAGCPTRTYDKHNEGHSGFLAIDIANKKQLVGWLQANPADVITMHLGTNDIVQKSDKTADILTAFTTLVGVMRASNPVMKIIVAQIIPCTVGSYTSQINALNAAIPAWAAGLNTTESPIWVVDQNTGMSSTDLRDGVHPNTSGDQKMAAKWYPALINALKIIEASATTTLSKKEIGFIS</sequence>
<dbReference type="InterPro" id="IPR036514">
    <property type="entry name" value="SGNH_hydro_sf"/>
</dbReference>
<organism evidence="3 4">
    <name type="scientific">Hyaloscypha variabilis (strain UAMH 11265 / GT02V1 / F)</name>
    <name type="common">Meliniomyces variabilis</name>
    <dbReference type="NCBI Taxonomy" id="1149755"/>
    <lineage>
        <taxon>Eukaryota</taxon>
        <taxon>Fungi</taxon>
        <taxon>Dikarya</taxon>
        <taxon>Ascomycota</taxon>
        <taxon>Pezizomycotina</taxon>
        <taxon>Leotiomycetes</taxon>
        <taxon>Helotiales</taxon>
        <taxon>Hyaloscyphaceae</taxon>
        <taxon>Hyaloscypha</taxon>
        <taxon>Hyaloscypha variabilis</taxon>
    </lineage>
</organism>
<gene>
    <name evidence="3" type="ORF">L207DRAFT_584008</name>
</gene>
<dbReference type="EMBL" id="KZ613947">
    <property type="protein sequence ID" value="PMD38599.1"/>
    <property type="molecule type" value="Genomic_DNA"/>
</dbReference>
<dbReference type="GO" id="GO:0004622">
    <property type="term" value="F:phosphatidylcholine lysophospholipase activity"/>
    <property type="evidence" value="ECO:0007669"/>
    <property type="project" value="TreeGrafter"/>
</dbReference>
<name>A0A2J6RJB9_HYAVF</name>
<dbReference type="PANTHER" id="PTHR30383:SF2">
    <property type="entry name" value="CELLULOSE-BINDING PROTEIN"/>
    <property type="match status" value="1"/>
</dbReference>
<dbReference type="AlphaFoldDB" id="A0A2J6RJB9"/>
<dbReference type="InterPro" id="IPR051532">
    <property type="entry name" value="Ester_Hydrolysis_Enzymes"/>
</dbReference>
<dbReference type="PANTHER" id="PTHR30383">
    <property type="entry name" value="THIOESTERASE 1/PROTEASE 1/LYSOPHOSPHOLIPASE L1"/>
    <property type="match status" value="1"/>
</dbReference>
<keyword evidence="4" id="KW-1185">Reference proteome</keyword>
<dbReference type="CDD" id="cd01833">
    <property type="entry name" value="XynB_like"/>
    <property type="match status" value="1"/>
</dbReference>
<reference evidence="3 4" key="1">
    <citation type="submission" date="2016-04" db="EMBL/GenBank/DDBJ databases">
        <title>A degradative enzymes factory behind the ericoid mycorrhizal symbiosis.</title>
        <authorList>
            <consortium name="DOE Joint Genome Institute"/>
            <person name="Martino E."/>
            <person name="Morin E."/>
            <person name="Grelet G."/>
            <person name="Kuo A."/>
            <person name="Kohler A."/>
            <person name="Daghino S."/>
            <person name="Barry K."/>
            <person name="Choi C."/>
            <person name="Cichocki N."/>
            <person name="Clum A."/>
            <person name="Copeland A."/>
            <person name="Hainaut M."/>
            <person name="Haridas S."/>
            <person name="Labutti K."/>
            <person name="Lindquist E."/>
            <person name="Lipzen A."/>
            <person name="Khouja H.-R."/>
            <person name="Murat C."/>
            <person name="Ohm R."/>
            <person name="Olson A."/>
            <person name="Spatafora J."/>
            <person name="Veneault-Fourrey C."/>
            <person name="Henrissat B."/>
            <person name="Grigoriev I."/>
            <person name="Martin F."/>
            <person name="Perotto S."/>
        </authorList>
    </citation>
    <scope>NUCLEOTIDE SEQUENCE [LARGE SCALE GENOMIC DNA]</scope>
    <source>
        <strain evidence="3 4">F</strain>
    </source>
</reference>
<evidence type="ECO:0000313" key="3">
    <source>
        <dbReference type="EMBL" id="PMD38599.1"/>
    </source>
</evidence>
<feature type="signal peptide" evidence="1">
    <location>
        <begin position="1"/>
        <end position="19"/>
    </location>
</feature>